<evidence type="ECO:0000313" key="1">
    <source>
        <dbReference type="EMBL" id="AOO88629.1"/>
    </source>
</evidence>
<organism evidence="1">
    <name type="scientific">Rhizobium leguminosarum bv. trifolii</name>
    <dbReference type="NCBI Taxonomy" id="386"/>
    <lineage>
        <taxon>Bacteria</taxon>
        <taxon>Pseudomonadati</taxon>
        <taxon>Pseudomonadota</taxon>
        <taxon>Alphaproteobacteria</taxon>
        <taxon>Hyphomicrobiales</taxon>
        <taxon>Rhizobiaceae</taxon>
        <taxon>Rhizobium/Agrobacterium group</taxon>
        <taxon>Rhizobium</taxon>
    </lineage>
</organism>
<dbReference type="EMBL" id="KX486265">
    <property type="protein sequence ID" value="AOO88629.1"/>
    <property type="molecule type" value="Genomic_DNA"/>
</dbReference>
<name>A0A1B8RHP5_RHILT</name>
<reference evidence="1" key="1">
    <citation type="journal article" date="2015" name="BMC Genomics">
        <title>Transcriptome profiling of a Rhizobium leguminosarum bv. trifolii rosR mutant reveals the role of the transcriptional regulator RosR in motility, synthesis of cell-surface components, and other cellular processes.</title>
        <authorList>
            <person name="Rachwal K."/>
            <person name="Matczynska E."/>
            <person name="Janczarek M."/>
        </authorList>
    </citation>
    <scope>NUCLEOTIDE SEQUENCE</scope>
    <source>
        <strain evidence="1">Rt24.2</strain>
    </source>
</reference>
<accession>A0A1B8RHP5</accession>
<proteinExistence type="predicted"/>
<reference evidence="1" key="2">
    <citation type="journal article" date="2016" name="Front. Microbiol.">
        <title>The Regulatory Protein RosR Affects Rhizobium leguminosarum bv. trifolii Protein Profiles, Cell Surface Properties, and Symbiosis with Clover.</title>
        <authorList>
            <person name="Rachwal K."/>
            <person name="Boguszewska A."/>
            <person name="Kopcinska J."/>
            <person name="Karas M."/>
            <person name="Tchorzewski M."/>
            <person name="Janczarek M."/>
        </authorList>
    </citation>
    <scope>NUCLEOTIDE SEQUENCE</scope>
    <source>
        <strain evidence="1">Rt24.2</strain>
    </source>
</reference>
<sequence>MKLKLSPIGGFDDVVVIDGENRIEIPYKQIDFETLEVDDAYGNTASVVYVDYPPTFTEEKRRAYRHYVIRGP</sequence>
<protein>
    <submittedName>
        <fullName evidence="1">Uncharacterized protein</fullName>
    </submittedName>
</protein>
<dbReference type="AlphaFoldDB" id="A0A1B8RHP5"/>